<dbReference type="Gene3D" id="2.40.30.170">
    <property type="match status" value="1"/>
</dbReference>
<evidence type="ECO:0000259" key="5">
    <source>
        <dbReference type="Pfam" id="PF25973"/>
    </source>
</evidence>
<feature type="domain" description="CzcB-like barrel-sandwich hybrid" evidence="5">
    <location>
        <begin position="346"/>
        <end position="466"/>
    </location>
</feature>
<dbReference type="EMBL" id="CP007151">
    <property type="protein sequence ID" value="AHI29972.1"/>
    <property type="molecule type" value="Genomic_DNA"/>
</dbReference>
<dbReference type="InterPro" id="IPR003018">
    <property type="entry name" value="GAF"/>
</dbReference>
<dbReference type="PANTHER" id="PTHR32347">
    <property type="entry name" value="EFFLUX SYSTEM COMPONENT YKNX-RELATED"/>
    <property type="match status" value="1"/>
</dbReference>
<dbReference type="HOGENOM" id="CLU_030412_0_0_6"/>
<keyword evidence="7" id="KW-1185">Reference proteome</keyword>
<dbReference type="PANTHER" id="PTHR32347:SF23">
    <property type="entry name" value="BLL5650 PROTEIN"/>
    <property type="match status" value="1"/>
</dbReference>
<protein>
    <recommendedName>
        <fullName evidence="8">RND efflux pump membrane fusion protein barrel-sandwich domain-containing protein</fullName>
    </recommendedName>
</protein>
<dbReference type="Gene3D" id="1.10.287.470">
    <property type="entry name" value="Helix hairpin bin"/>
    <property type="match status" value="1"/>
</dbReference>
<dbReference type="Gene3D" id="2.40.50.100">
    <property type="match status" value="1"/>
</dbReference>
<dbReference type="STRING" id="1420916.AU14_02875"/>
<sequence length="572" mass="62558">MVTGIIRGALYLPENPKRLGASVSCWPEEGEGESLLADAAAQALADKRSVVRSQQRYGPEKQRACELIACPLMVGNKPVAVVAVLISPRSVAQQHAVLQLLQWGGLWMETLVQQRSIAQRESGTFALTAMTAILRHSSSHAAAIETVNQLANQFGCERVSIGFRQGLPIRLQALSHVSSFDPRTQLVRRIEAAMEEAVDQDLTVVLPAIPIQDSVVSRAHAELANQKQSASVCTIPLRGRSKVIGAITLEREANQPFDKATVALCQSLAAVVGPALEWKRQEDRSSWSKGIEALHELAASVFGLSFMKSKLVMLTASVLLSVLSLVEGTYEMASAASIEGAVRQVLVAPQTGYVKRAEVRAGDLVKNGQLMALLDDRDLQLERQKWQGEYNKLQTEYQQALADSERVTLSVLRAQLDQVNAEIQLVEEKIKRTQLRAPFDGVVVSGDLSQSVGAPVETGQVLYEVAPLESYRVVLEVEEQDVAGVERGKPGRLIISALPQTAFDVVIDQVVPVAVSSEARNFFRVEASLDQPAPMLRPGMRGVAKVDMGQHSLLWIWTHSIVDRVRLWLWAV</sequence>
<proteinExistence type="predicted"/>
<evidence type="ECO:0000256" key="2">
    <source>
        <dbReference type="ARBA" id="ARBA00023054"/>
    </source>
</evidence>
<feature type="coiled-coil region" evidence="3">
    <location>
        <begin position="376"/>
        <end position="436"/>
    </location>
</feature>
<keyword evidence="2 3" id="KW-0175">Coiled coil</keyword>
<dbReference type="Gene3D" id="3.30.450.40">
    <property type="match status" value="1"/>
</dbReference>
<name>W5YL91_9GAMM</name>
<feature type="domain" description="GAF" evidence="4">
    <location>
        <begin position="141"/>
        <end position="275"/>
    </location>
</feature>
<dbReference type="Pfam" id="PF01590">
    <property type="entry name" value="GAF"/>
    <property type="match status" value="1"/>
</dbReference>
<dbReference type="InterPro" id="IPR050465">
    <property type="entry name" value="UPF0194_transport"/>
</dbReference>
<dbReference type="KEGG" id="msx:AU14_02875"/>
<dbReference type="Proteomes" id="UP000061489">
    <property type="component" value="Chromosome"/>
</dbReference>
<dbReference type="SUPFAM" id="SSF111369">
    <property type="entry name" value="HlyD-like secretion proteins"/>
    <property type="match status" value="1"/>
</dbReference>
<organism evidence="6 7">
    <name type="scientific">Marinobacter similis</name>
    <dbReference type="NCBI Taxonomy" id="1420916"/>
    <lineage>
        <taxon>Bacteria</taxon>
        <taxon>Pseudomonadati</taxon>
        <taxon>Pseudomonadota</taxon>
        <taxon>Gammaproteobacteria</taxon>
        <taxon>Pseudomonadales</taxon>
        <taxon>Marinobacteraceae</taxon>
        <taxon>Marinobacter</taxon>
    </lineage>
</organism>
<dbReference type="GO" id="GO:0030313">
    <property type="term" value="C:cell envelope"/>
    <property type="evidence" value="ECO:0007669"/>
    <property type="project" value="UniProtKB-SubCell"/>
</dbReference>
<dbReference type="SUPFAM" id="SSF55781">
    <property type="entry name" value="GAF domain-like"/>
    <property type="match status" value="1"/>
</dbReference>
<dbReference type="OrthoDB" id="9806939at2"/>
<dbReference type="InterPro" id="IPR058647">
    <property type="entry name" value="BSH_CzcB-like"/>
</dbReference>
<evidence type="ECO:0000256" key="1">
    <source>
        <dbReference type="ARBA" id="ARBA00004196"/>
    </source>
</evidence>
<evidence type="ECO:0000313" key="6">
    <source>
        <dbReference type="EMBL" id="AHI29972.1"/>
    </source>
</evidence>
<dbReference type="InterPro" id="IPR029016">
    <property type="entry name" value="GAF-like_dom_sf"/>
</dbReference>
<dbReference type="Pfam" id="PF25973">
    <property type="entry name" value="BSH_CzcB"/>
    <property type="match status" value="1"/>
</dbReference>
<dbReference type="AlphaFoldDB" id="W5YL91"/>
<dbReference type="RefSeq" id="WP_052471945.1">
    <property type="nucleotide sequence ID" value="NZ_CP007151.1"/>
</dbReference>
<gene>
    <name evidence="6" type="ORF">AU14_02875</name>
</gene>
<accession>W5YL91</accession>
<evidence type="ECO:0000256" key="3">
    <source>
        <dbReference type="SAM" id="Coils"/>
    </source>
</evidence>
<evidence type="ECO:0000259" key="4">
    <source>
        <dbReference type="Pfam" id="PF01590"/>
    </source>
</evidence>
<comment type="subcellular location">
    <subcellularLocation>
        <location evidence="1">Cell envelope</location>
    </subcellularLocation>
</comment>
<evidence type="ECO:0000313" key="7">
    <source>
        <dbReference type="Proteomes" id="UP000061489"/>
    </source>
</evidence>
<reference evidence="6 7" key="1">
    <citation type="journal article" date="2014" name="Genome Announc.">
        <title>Draft Genome Sequences of Marinobacter similis A3d10T and Marinobacter salarius R9SW1T.</title>
        <authorList>
            <person name="Ivanova E.P."/>
            <person name="Ng H.J."/>
            <person name="Webb H.K."/>
            <person name="Feng G."/>
            <person name="Oshima K."/>
            <person name="Hattori M."/>
            <person name="Ohkuma M."/>
            <person name="Sergeev A.F."/>
            <person name="Mikhailov V.V."/>
            <person name="Crawford R.J."/>
            <person name="Sawabe T."/>
        </authorList>
    </citation>
    <scope>NUCLEOTIDE SEQUENCE [LARGE SCALE GENOMIC DNA]</scope>
    <source>
        <strain evidence="6 7">A3d10</strain>
    </source>
</reference>
<evidence type="ECO:0008006" key="8">
    <source>
        <dbReference type="Google" id="ProtNLM"/>
    </source>
</evidence>